<name>A0A1S3AN16_ERIEU</name>
<feature type="DNA-binding region" description="Homeobox" evidence="9">
    <location>
        <begin position="97"/>
        <end position="156"/>
    </location>
</feature>
<dbReference type="SUPFAM" id="SSF46689">
    <property type="entry name" value="Homeodomain-like"/>
    <property type="match status" value="1"/>
</dbReference>
<dbReference type="FunCoup" id="A0A1S3AN16">
    <property type="interactions" value="17"/>
</dbReference>
<keyword evidence="6" id="KW-0804">Transcription</keyword>
<dbReference type="InterPro" id="IPR017970">
    <property type="entry name" value="Homeobox_CS"/>
</dbReference>
<evidence type="ECO:0000256" key="5">
    <source>
        <dbReference type="ARBA" id="ARBA00023155"/>
    </source>
</evidence>
<dbReference type="Gene3D" id="1.10.10.60">
    <property type="entry name" value="Homeodomain-like"/>
    <property type="match status" value="1"/>
</dbReference>
<dbReference type="InterPro" id="IPR001356">
    <property type="entry name" value="HD"/>
</dbReference>
<dbReference type="SMART" id="SM00389">
    <property type="entry name" value="HOX"/>
    <property type="match status" value="1"/>
</dbReference>
<accession>A0A1S3AN16</accession>
<dbReference type="CTD" id="79923"/>
<evidence type="ECO:0000256" key="2">
    <source>
        <dbReference type="ARBA" id="ARBA00022737"/>
    </source>
</evidence>
<evidence type="ECO:0000256" key="11">
    <source>
        <dbReference type="SAM" id="MobiDB-lite"/>
    </source>
</evidence>
<feature type="compositionally biased region" description="Basic and acidic residues" evidence="11">
    <location>
        <begin position="26"/>
        <end position="46"/>
    </location>
</feature>
<dbReference type="GO" id="GO:0000981">
    <property type="term" value="F:DNA-binding transcription factor activity, RNA polymerase II-specific"/>
    <property type="evidence" value="ECO:0007669"/>
    <property type="project" value="InterPro"/>
</dbReference>
<evidence type="ECO:0000256" key="1">
    <source>
        <dbReference type="ARBA" id="ARBA00004123"/>
    </source>
</evidence>
<keyword evidence="5 9" id="KW-0371">Homeobox</keyword>
<organism evidence="13 14">
    <name type="scientific">Erinaceus europaeus</name>
    <name type="common">Western European hedgehog</name>
    <dbReference type="NCBI Taxonomy" id="9365"/>
    <lineage>
        <taxon>Eukaryota</taxon>
        <taxon>Metazoa</taxon>
        <taxon>Chordata</taxon>
        <taxon>Craniata</taxon>
        <taxon>Vertebrata</taxon>
        <taxon>Euteleostomi</taxon>
        <taxon>Mammalia</taxon>
        <taxon>Eutheria</taxon>
        <taxon>Laurasiatheria</taxon>
        <taxon>Eulipotyphla</taxon>
        <taxon>Erinaceidae</taxon>
        <taxon>Erinaceinae</taxon>
        <taxon>Erinaceus</taxon>
    </lineage>
</organism>
<dbReference type="FunFam" id="1.10.10.60:FF:000203">
    <property type="entry name" value="Nanog homeobox transcription factor"/>
    <property type="match status" value="1"/>
</dbReference>
<evidence type="ECO:0000256" key="8">
    <source>
        <dbReference type="ARBA" id="ARBA00043992"/>
    </source>
</evidence>
<dbReference type="PROSITE" id="PS00027">
    <property type="entry name" value="HOMEOBOX_1"/>
    <property type="match status" value="1"/>
</dbReference>
<feature type="domain" description="Homeobox" evidence="12">
    <location>
        <begin position="95"/>
        <end position="155"/>
    </location>
</feature>
<dbReference type="InParanoid" id="A0A1S3AN16"/>
<dbReference type="RefSeq" id="XP_007537597.1">
    <property type="nucleotide sequence ID" value="XM_007537535.1"/>
</dbReference>
<dbReference type="eggNOG" id="KOG0491">
    <property type="taxonomic scope" value="Eukaryota"/>
</dbReference>
<dbReference type="GO" id="GO:0005654">
    <property type="term" value="C:nucleoplasm"/>
    <property type="evidence" value="ECO:0007669"/>
    <property type="project" value="UniProtKB-ARBA"/>
</dbReference>
<dbReference type="GO" id="GO:0008284">
    <property type="term" value="P:positive regulation of cell population proliferation"/>
    <property type="evidence" value="ECO:0007669"/>
    <property type="project" value="UniProtKB-ARBA"/>
</dbReference>
<comment type="similarity">
    <text evidence="8">Belongs to the Nanog homeobox family.</text>
</comment>
<comment type="subcellular location">
    <subcellularLocation>
        <location evidence="1 9 10">Nucleus</location>
    </subcellularLocation>
</comment>
<dbReference type="InterPro" id="IPR009057">
    <property type="entry name" value="Homeodomain-like_sf"/>
</dbReference>
<dbReference type="PANTHER" id="PTHR24327:SF72">
    <property type="entry name" value="HOMEOBOX PROTEIN NANOG"/>
    <property type="match status" value="1"/>
</dbReference>
<dbReference type="CDD" id="cd00086">
    <property type="entry name" value="homeodomain"/>
    <property type="match status" value="1"/>
</dbReference>
<evidence type="ECO:0000256" key="7">
    <source>
        <dbReference type="ARBA" id="ARBA00023242"/>
    </source>
</evidence>
<dbReference type="GeneID" id="103126624"/>
<dbReference type="Pfam" id="PF00046">
    <property type="entry name" value="Homeodomain"/>
    <property type="match status" value="1"/>
</dbReference>
<evidence type="ECO:0000259" key="12">
    <source>
        <dbReference type="PROSITE" id="PS50071"/>
    </source>
</evidence>
<sequence>MSVDNACPRIPPCPESCSSGGSSPKPEIHSSEEKQAFVHESSEAAHLETASPLPSYMDLPAHESPDSSTSPKAKMLPSEEKSTTMEPELPVPPPVKKQKSRTVFSQSQLCVLNDRFQKQKYLSLQQMQELSTTLNLSYKQVKTWFQNQRMKSKRWLKNSSITQVSGPLEYPSFYPYPHPQGCLVNTPENLPMWNIPNWNNPPWTNQPWNPSQNWYSHAWNNQTWDNQLWPDPAYTCGEESPPLLTQFQQHFSPSDFDTIWDPSGESYSYTQQTGYFNTEQAMDFFLNCPPNTLSQDV</sequence>
<keyword evidence="13" id="KW-1185">Reference proteome</keyword>
<dbReference type="GO" id="GO:0000978">
    <property type="term" value="F:RNA polymerase II cis-regulatory region sequence-specific DNA binding"/>
    <property type="evidence" value="ECO:0007669"/>
    <property type="project" value="TreeGrafter"/>
</dbReference>
<keyword evidence="4 9" id="KW-0238">DNA-binding</keyword>
<proteinExistence type="inferred from homology"/>
<protein>
    <submittedName>
        <fullName evidence="14">Homeobox protein NANOG</fullName>
    </submittedName>
</protein>
<evidence type="ECO:0000256" key="6">
    <source>
        <dbReference type="ARBA" id="ARBA00023163"/>
    </source>
</evidence>
<dbReference type="Proteomes" id="UP001652624">
    <property type="component" value="Chromosome 4"/>
</dbReference>
<evidence type="ECO:0000256" key="10">
    <source>
        <dbReference type="RuleBase" id="RU000682"/>
    </source>
</evidence>
<keyword evidence="3" id="KW-0805">Transcription regulation</keyword>
<evidence type="ECO:0000256" key="9">
    <source>
        <dbReference type="PROSITE-ProRule" id="PRU00108"/>
    </source>
</evidence>
<keyword evidence="2" id="KW-0677">Repeat</keyword>
<evidence type="ECO:0000313" key="13">
    <source>
        <dbReference type="Proteomes" id="UP001652624"/>
    </source>
</evidence>
<dbReference type="PANTHER" id="PTHR24327">
    <property type="entry name" value="HOMEOBOX PROTEIN"/>
    <property type="match status" value="1"/>
</dbReference>
<feature type="region of interest" description="Disordered" evidence="11">
    <location>
        <begin position="1"/>
        <end position="100"/>
    </location>
</feature>
<reference evidence="14" key="1">
    <citation type="submission" date="2025-08" db="UniProtKB">
        <authorList>
            <consortium name="RefSeq"/>
        </authorList>
    </citation>
    <scope>IDENTIFICATION</scope>
</reference>
<dbReference type="InterPro" id="IPR050460">
    <property type="entry name" value="Distal-less_Homeobox_TF"/>
</dbReference>
<dbReference type="OrthoDB" id="6159439at2759"/>
<feature type="compositionally biased region" description="Low complexity" evidence="11">
    <location>
        <begin position="15"/>
        <end position="25"/>
    </location>
</feature>
<evidence type="ECO:0000256" key="3">
    <source>
        <dbReference type="ARBA" id="ARBA00023015"/>
    </source>
</evidence>
<gene>
    <name evidence="14" type="primary">NANOG</name>
</gene>
<keyword evidence="7 9" id="KW-0539">Nucleus</keyword>
<dbReference type="PROSITE" id="PS50071">
    <property type="entry name" value="HOMEOBOX_2"/>
    <property type="match status" value="1"/>
</dbReference>
<dbReference type="AlphaFoldDB" id="A0A1S3AN16"/>
<evidence type="ECO:0000313" key="14">
    <source>
        <dbReference type="RefSeq" id="XP_007537597.1"/>
    </source>
</evidence>
<evidence type="ECO:0000256" key="4">
    <source>
        <dbReference type="ARBA" id="ARBA00023125"/>
    </source>
</evidence>